<reference evidence="1" key="1">
    <citation type="submission" date="2021-08" db="EMBL/GenBank/DDBJ databases">
        <title>The first chromosome-level gecko genome reveals the dynamic sex chromosomes of Neotropical dwarf geckos (Sphaerodactylidae: Sphaerodactylus).</title>
        <authorList>
            <person name="Pinto B.J."/>
            <person name="Keating S.E."/>
            <person name="Gamble T."/>
        </authorList>
    </citation>
    <scope>NUCLEOTIDE SEQUENCE</scope>
    <source>
        <strain evidence="1">TG3544</strain>
    </source>
</reference>
<keyword evidence="2" id="KW-1185">Reference proteome</keyword>
<accession>A0ACB8EBC4</accession>
<protein>
    <submittedName>
        <fullName evidence="1">Uncharacterized protein</fullName>
    </submittedName>
</protein>
<name>A0ACB8EBC4_9SAUR</name>
<dbReference type="EMBL" id="CM037627">
    <property type="protein sequence ID" value="KAH7989770.1"/>
    <property type="molecule type" value="Genomic_DNA"/>
</dbReference>
<gene>
    <name evidence="1" type="ORF">K3G42_014362</name>
</gene>
<evidence type="ECO:0000313" key="1">
    <source>
        <dbReference type="EMBL" id="KAH7989770.1"/>
    </source>
</evidence>
<organism evidence="1 2">
    <name type="scientific">Sphaerodactylus townsendi</name>
    <dbReference type="NCBI Taxonomy" id="933632"/>
    <lineage>
        <taxon>Eukaryota</taxon>
        <taxon>Metazoa</taxon>
        <taxon>Chordata</taxon>
        <taxon>Craniata</taxon>
        <taxon>Vertebrata</taxon>
        <taxon>Euteleostomi</taxon>
        <taxon>Lepidosauria</taxon>
        <taxon>Squamata</taxon>
        <taxon>Bifurcata</taxon>
        <taxon>Gekkota</taxon>
        <taxon>Sphaerodactylidae</taxon>
        <taxon>Sphaerodactylus</taxon>
    </lineage>
</organism>
<sequence>MCVSIHYSLPEEKKSGSLVANVLKDLKLGPGDLSARRGQLVPKSNKHYFQLDTRSGNVIVNERIDREALCGKMDSCLLLAEIVLQNPLKIHNIEIQIEDVNDNSPKFSKKEFEMAVPENIPTNTRFPLESAQDTDLGENSIQNYTLSPNGNFGLDVHSDEYGRKSVALVLEKPLDREKEAQFGLTLTAVDGGVPQRTGTVIINVSVLDSNDNFPQFTQPEYRVKLKENSPGGTLVSKVEAKDLDFGSNARITYSFHEVPENLEYLFSLHESTGEITVVGPIDYEKETSYDINVKATDGGGFSGICKVLVEIEDENDNAPEISIISITSPLAEDSPLDTLVVLFRVTDGDYGDNGRTSCSVEMRFPFLLKSTNSSSPCNDLVPKSVEAGYLVSKVVAVDGDSGQNSWLSYELLKATDPGLFSIGAQNGEVKTRRPLTERDTNKQRLIILVRDNGHPPQTSTATLNVLPVDGFSDPYLNIASVSPEASEEDGSLTMHLVICLAAVSFVFLVCIIVFVVIKVHKKESSFITALPQFPPVLPEIPENGVDSQSGSLSRTYHYDVCLTGGSLSSEFRFLRPLIPVYSMGDPNVSENHRISSVSQESPEQMEDRKQREQVSN</sequence>
<evidence type="ECO:0000313" key="2">
    <source>
        <dbReference type="Proteomes" id="UP000827872"/>
    </source>
</evidence>
<comment type="caution">
    <text evidence="1">The sequence shown here is derived from an EMBL/GenBank/DDBJ whole genome shotgun (WGS) entry which is preliminary data.</text>
</comment>
<dbReference type="Proteomes" id="UP000827872">
    <property type="component" value="Linkage Group LG14"/>
</dbReference>
<proteinExistence type="predicted"/>